<dbReference type="EMBL" id="JAFJYH010000376">
    <property type="protein sequence ID" value="KAG4412466.1"/>
    <property type="molecule type" value="Genomic_DNA"/>
</dbReference>
<name>A0A8H7VZJ1_9HELO</name>
<evidence type="ECO:0000313" key="2">
    <source>
        <dbReference type="Proteomes" id="UP000664132"/>
    </source>
</evidence>
<organism evidence="1 2">
    <name type="scientific">Cadophora malorum</name>
    <dbReference type="NCBI Taxonomy" id="108018"/>
    <lineage>
        <taxon>Eukaryota</taxon>
        <taxon>Fungi</taxon>
        <taxon>Dikarya</taxon>
        <taxon>Ascomycota</taxon>
        <taxon>Pezizomycotina</taxon>
        <taxon>Leotiomycetes</taxon>
        <taxon>Helotiales</taxon>
        <taxon>Ploettnerulaceae</taxon>
        <taxon>Cadophora</taxon>
    </lineage>
</organism>
<comment type="caution">
    <text evidence="1">The sequence shown here is derived from an EMBL/GenBank/DDBJ whole genome shotgun (WGS) entry which is preliminary data.</text>
</comment>
<evidence type="ECO:0000313" key="1">
    <source>
        <dbReference type="EMBL" id="KAG4412466.1"/>
    </source>
</evidence>
<accession>A0A8H7VZJ1</accession>
<dbReference type="Gene3D" id="3.30.70.100">
    <property type="match status" value="1"/>
</dbReference>
<dbReference type="Proteomes" id="UP000664132">
    <property type="component" value="Unassembled WGS sequence"/>
</dbReference>
<gene>
    <name evidence="1" type="ORF">IFR04_014397</name>
</gene>
<dbReference type="InterPro" id="IPR011008">
    <property type="entry name" value="Dimeric_a/b-barrel"/>
</dbReference>
<protein>
    <recommendedName>
        <fullName evidence="3">ABM domain-containing protein</fullName>
    </recommendedName>
</protein>
<dbReference type="OrthoDB" id="4126315at2759"/>
<dbReference type="AlphaFoldDB" id="A0A8H7VZJ1"/>
<reference evidence="1" key="1">
    <citation type="submission" date="2021-02" db="EMBL/GenBank/DDBJ databases">
        <title>Genome sequence Cadophora malorum strain M34.</title>
        <authorList>
            <person name="Stefanovic E."/>
            <person name="Vu D."/>
            <person name="Scully C."/>
            <person name="Dijksterhuis J."/>
            <person name="Roader J."/>
            <person name="Houbraken J."/>
        </authorList>
    </citation>
    <scope>NUCLEOTIDE SEQUENCE</scope>
    <source>
        <strain evidence="1">M34</strain>
    </source>
</reference>
<dbReference type="SUPFAM" id="SSF54909">
    <property type="entry name" value="Dimeric alpha+beta barrel"/>
    <property type="match status" value="1"/>
</dbReference>
<evidence type="ECO:0008006" key="3">
    <source>
        <dbReference type="Google" id="ProtNLM"/>
    </source>
</evidence>
<sequence length="115" mass="13329">MPSPVLAPKVSFILQIKVTIDPKDRATFLEHFKPVYEAVIIEPECAYFFIGENAQEPGVFRWTEGWTKDVNWFMTNQITKAYYEPYLKATEPMFTSPRVAEMYSPIEGMGHITME</sequence>
<proteinExistence type="predicted"/>
<keyword evidence="2" id="KW-1185">Reference proteome</keyword>